<evidence type="ECO:0000256" key="5">
    <source>
        <dbReference type="SAM" id="Phobius"/>
    </source>
</evidence>
<comment type="subcellular location">
    <subcellularLocation>
        <location evidence="1">Membrane</location>
        <topology evidence="1">Multi-pass membrane protein</topology>
    </subcellularLocation>
</comment>
<dbReference type="GO" id="GO:0046583">
    <property type="term" value="F:monoatomic cation efflux transmembrane transporter activity"/>
    <property type="evidence" value="ECO:0007669"/>
    <property type="project" value="TreeGrafter"/>
</dbReference>
<evidence type="ECO:0000256" key="3">
    <source>
        <dbReference type="ARBA" id="ARBA00022989"/>
    </source>
</evidence>
<dbReference type="PANTHER" id="PTHR37955">
    <property type="entry name" value="TELLURITE RESISTANCE PROTEIN TEHA"/>
    <property type="match status" value="1"/>
</dbReference>
<feature type="transmembrane region" description="Helical" evidence="5">
    <location>
        <begin position="180"/>
        <end position="201"/>
    </location>
</feature>
<organism evidence="6 7">
    <name type="scientific">Rhizobium leguminosarum</name>
    <dbReference type="NCBI Taxonomy" id="384"/>
    <lineage>
        <taxon>Bacteria</taxon>
        <taxon>Pseudomonadati</taxon>
        <taxon>Pseudomonadota</taxon>
        <taxon>Alphaproteobacteria</taxon>
        <taxon>Hyphomicrobiales</taxon>
        <taxon>Rhizobiaceae</taxon>
        <taxon>Rhizobium/Agrobacterium group</taxon>
        <taxon>Rhizobium</taxon>
    </lineage>
</organism>
<sequence length="325" mass="35009">MRKFLSARGLASTEGAAYFPRVQASYFGCVLGLSGLATNWRLAAELWRLPAIIGEALYLCAGSIWVVFTLLFITKWALARDEALAEFSNPVQSCFVGLLGVSSMLIALGVLPYSWPAAATLFAFGAMFTVIFAVWLTGSLWEGNRDPVSTTAALYLPAGAGSFVTAIASSAFGHSDWSQLAFGAGFFSWLAIESVVLHRLLTNKELPELLRPMLGIQLAPPAVGCLAYLSGTVGHPDPLSHALFGYGLLQFLVLVRLVPWIRRQRLDLSYWGITFGLTALTSASMKMAARTDGPLLGMMAPCLLIISSVIVLAISVGSVRWLVKR</sequence>
<keyword evidence="2 5" id="KW-0812">Transmembrane</keyword>
<dbReference type="AlphaFoldDB" id="A0A2K9Z315"/>
<keyword evidence="3 5" id="KW-1133">Transmembrane helix</keyword>
<feature type="transmembrane region" description="Helical" evidence="5">
    <location>
        <begin position="24"/>
        <end position="43"/>
    </location>
</feature>
<dbReference type="NCBIfam" id="NF008032">
    <property type="entry name" value="PRK10764.1"/>
    <property type="match status" value="1"/>
</dbReference>
<dbReference type="Gene3D" id="1.50.10.150">
    <property type="entry name" value="Voltage-dependent anion channel"/>
    <property type="match status" value="1"/>
</dbReference>
<feature type="transmembrane region" description="Helical" evidence="5">
    <location>
        <begin position="49"/>
        <end position="73"/>
    </location>
</feature>
<dbReference type="InterPro" id="IPR038665">
    <property type="entry name" value="Voltage-dep_anion_channel_sf"/>
</dbReference>
<dbReference type="InterPro" id="IPR052951">
    <property type="entry name" value="Tellurite_res_ion_channel"/>
</dbReference>
<feature type="transmembrane region" description="Helical" evidence="5">
    <location>
        <begin position="268"/>
        <end position="289"/>
    </location>
</feature>
<feature type="transmembrane region" description="Helical" evidence="5">
    <location>
        <begin position="153"/>
        <end position="174"/>
    </location>
</feature>
<keyword evidence="4 5" id="KW-0472">Membrane</keyword>
<proteinExistence type="predicted"/>
<accession>A0A2K9Z315</accession>
<dbReference type="GO" id="GO:0005886">
    <property type="term" value="C:plasma membrane"/>
    <property type="evidence" value="ECO:0007669"/>
    <property type="project" value="TreeGrafter"/>
</dbReference>
<feature type="transmembrane region" description="Helical" evidence="5">
    <location>
        <begin position="295"/>
        <end position="323"/>
    </location>
</feature>
<dbReference type="Pfam" id="PF03595">
    <property type="entry name" value="SLAC1"/>
    <property type="match status" value="1"/>
</dbReference>
<protein>
    <submittedName>
        <fullName evidence="6">Tellurite resistance protein TehA</fullName>
    </submittedName>
</protein>
<dbReference type="EMBL" id="CP025012">
    <property type="protein sequence ID" value="AUW42590.1"/>
    <property type="molecule type" value="Genomic_DNA"/>
</dbReference>
<feature type="transmembrane region" description="Helical" evidence="5">
    <location>
        <begin position="243"/>
        <end position="261"/>
    </location>
</feature>
<evidence type="ECO:0000256" key="2">
    <source>
        <dbReference type="ARBA" id="ARBA00022692"/>
    </source>
</evidence>
<evidence type="ECO:0000256" key="1">
    <source>
        <dbReference type="ARBA" id="ARBA00004141"/>
    </source>
</evidence>
<feature type="transmembrane region" description="Helical" evidence="5">
    <location>
        <begin position="94"/>
        <end position="115"/>
    </location>
</feature>
<evidence type="ECO:0000313" key="7">
    <source>
        <dbReference type="Proteomes" id="UP000238523"/>
    </source>
</evidence>
<evidence type="ECO:0000313" key="6">
    <source>
        <dbReference type="EMBL" id="AUW42590.1"/>
    </source>
</evidence>
<dbReference type="PANTHER" id="PTHR37955:SF1">
    <property type="entry name" value="DEP DOMAIN-CONTAINING PROTEIN"/>
    <property type="match status" value="1"/>
</dbReference>
<dbReference type="InterPro" id="IPR004695">
    <property type="entry name" value="SLAC1/Mae1/Ssu1/TehA"/>
</dbReference>
<dbReference type="Proteomes" id="UP000238523">
    <property type="component" value="Chromosome"/>
</dbReference>
<evidence type="ECO:0000256" key="4">
    <source>
        <dbReference type="ARBA" id="ARBA00023136"/>
    </source>
</evidence>
<gene>
    <name evidence="6" type="ORF">CUJ84_Chr002229</name>
</gene>
<reference evidence="6 7" key="1">
    <citation type="submission" date="2017-11" db="EMBL/GenBank/DDBJ databases">
        <title>Complete genome of Rhizobium leguminosarum Norway, an ineffective micro-symbiont.</title>
        <authorList>
            <person name="Hoffrichter A."/>
            <person name="Liang J."/>
            <person name="Brachmann A."/>
            <person name="Marin M."/>
        </authorList>
    </citation>
    <scope>NUCLEOTIDE SEQUENCE [LARGE SCALE GENOMIC DNA]</scope>
    <source>
        <strain evidence="6 7">Norway</strain>
    </source>
</reference>
<feature type="transmembrane region" description="Helical" evidence="5">
    <location>
        <begin position="121"/>
        <end position="141"/>
    </location>
</feature>
<name>A0A2K9Z315_RHILE</name>